<feature type="domain" description="VWFA" evidence="5">
    <location>
        <begin position="6"/>
        <end position="114"/>
    </location>
</feature>
<dbReference type="PANTHER" id="PTHR10223">
    <property type="entry name" value="26S PROTEASOME NON-ATPASE REGULATORY SUBUNIT 4"/>
    <property type="match status" value="1"/>
</dbReference>
<dbReference type="EnsemblMetazoa" id="PPA27757.1">
    <property type="protein sequence ID" value="PPA27757.1"/>
    <property type="gene ID" value="WBGene00117311"/>
</dbReference>
<reference evidence="6" key="2">
    <citation type="submission" date="2022-06" db="UniProtKB">
        <authorList>
            <consortium name="EnsemblMetazoa"/>
        </authorList>
    </citation>
    <scope>IDENTIFICATION</scope>
    <source>
        <strain evidence="6">PS312</strain>
    </source>
</reference>
<reference evidence="7" key="1">
    <citation type="journal article" date="2008" name="Nat. Genet.">
        <title>The Pristionchus pacificus genome provides a unique perspective on nematode lifestyle and parasitism.</title>
        <authorList>
            <person name="Dieterich C."/>
            <person name="Clifton S.W."/>
            <person name="Schuster L.N."/>
            <person name="Chinwalla A."/>
            <person name="Delehaunty K."/>
            <person name="Dinkelacker I."/>
            <person name="Fulton L."/>
            <person name="Fulton R."/>
            <person name="Godfrey J."/>
            <person name="Minx P."/>
            <person name="Mitreva M."/>
            <person name="Roeseler W."/>
            <person name="Tian H."/>
            <person name="Witte H."/>
            <person name="Yang S.P."/>
            <person name="Wilson R.K."/>
            <person name="Sommer R.J."/>
        </authorList>
    </citation>
    <scope>NUCLEOTIDE SEQUENCE [LARGE SCALE GENOMIC DNA]</scope>
    <source>
        <strain evidence="7">PS312</strain>
    </source>
</reference>
<dbReference type="InterPro" id="IPR003903">
    <property type="entry name" value="UIM_dom"/>
</dbReference>
<evidence type="ECO:0000256" key="4">
    <source>
        <dbReference type="SAM" id="MobiDB-lite"/>
    </source>
</evidence>
<dbReference type="Gene3D" id="3.40.50.410">
    <property type="entry name" value="von Willebrand factor, type A domain"/>
    <property type="match status" value="1"/>
</dbReference>
<evidence type="ECO:0000256" key="3">
    <source>
        <dbReference type="ARBA" id="ARBA00022942"/>
    </source>
</evidence>
<protein>
    <recommendedName>
        <fullName evidence="2">26S proteasome non-ATPase regulatory subunit 4</fullName>
    </recommendedName>
</protein>
<dbReference type="InterPro" id="IPR036465">
    <property type="entry name" value="vWFA_dom_sf"/>
</dbReference>
<dbReference type="InterPro" id="IPR002035">
    <property type="entry name" value="VWF_A"/>
</dbReference>
<dbReference type="FunFam" id="3.40.50.410:FF:000005">
    <property type="entry name" value="26S proteasome non-ATPase regulatory subunit 4"/>
    <property type="match status" value="1"/>
</dbReference>
<accession>A0A8R1UGN5</accession>
<dbReference type="GO" id="GO:0005829">
    <property type="term" value="C:cytosol"/>
    <property type="evidence" value="ECO:0000318"/>
    <property type="project" value="GO_Central"/>
</dbReference>
<dbReference type="GO" id="GO:0008540">
    <property type="term" value="C:proteasome regulatory particle, base subcomplex"/>
    <property type="evidence" value="ECO:0000318"/>
    <property type="project" value="GO_Central"/>
</dbReference>
<dbReference type="Gene3D" id="6.10.250.380">
    <property type="match status" value="1"/>
</dbReference>
<dbReference type="Gene3D" id="6.10.300.40">
    <property type="match status" value="1"/>
</dbReference>
<dbReference type="PROSITE" id="PS50330">
    <property type="entry name" value="UIM"/>
    <property type="match status" value="2"/>
</dbReference>
<feature type="compositionally biased region" description="Basic and acidic residues" evidence="4">
    <location>
        <begin position="333"/>
        <end position="343"/>
    </location>
</feature>
<evidence type="ECO:0000313" key="7">
    <source>
        <dbReference type="Proteomes" id="UP000005239"/>
    </source>
</evidence>
<name>A0A8R1UGN5_PRIPA</name>
<gene>
    <name evidence="6" type="primary">WBGene00117311</name>
</gene>
<dbReference type="GO" id="GO:0043161">
    <property type="term" value="P:proteasome-mediated ubiquitin-dependent protein catabolic process"/>
    <property type="evidence" value="ECO:0000318"/>
    <property type="project" value="GO_Central"/>
</dbReference>
<dbReference type="SUPFAM" id="SSF53300">
    <property type="entry name" value="vWA-like"/>
    <property type="match status" value="1"/>
</dbReference>
<dbReference type="Proteomes" id="UP000005239">
    <property type="component" value="Unassembled WGS sequence"/>
</dbReference>
<feature type="compositionally biased region" description="Acidic residues" evidence="4">
    <location>
        <begin position="303"/>
        <end position="314"/>
    </location>
</feature>
<dbReference type="SMART" id="SM00726">
    <property type="entry name" value="UIM"/>
    <property type="match status" value="2"/>
</dbReference>
<evidence type="ECO:0000259" key="5">
    <source>
        <dbReference type="Pfam" id="PF13519"/>
    </source>
</evidence>
<keyword evidence="7" id="KW-1185">Reference proteome</keyword>
<evidence type="ECO:0000313" key="6">
    <source>
        <dbReference type="EnsemblMetazoa" id="PPA27757.1"/>
    </source>
</evidence>
<dbReference type="GO" id="GO:0007283">
    <property type="term" value="P:spermatogenesis"/>
    <property type="evidence" value="ECO:0007669"/>
    <property type="project" value="EnsemblMetazoa"/>
</dbReference>
<dbReference type="GO" id="GO:0005634">
    <property type="term" value="C:nucleus"/>
    <property type="evidence" value="ECO:0000318"/>
    <property type="project" value="GO_Central"/>
</dbReference>
<dbReference type="Pfam" id="PF13519">
    <property type="entry name" value="VWA_2"/>
    <property type="match status" value="1"/>
</dbReference>
<feature type="region of interest" description="Disordered" evidence="4">
    <location>
        <begin position="284"/>
        <end position="343"/>
    </location>
</feature>
<sequence>MVQESTMICVDNSEYSRNGDYAPTRLQAETDAANLIVQCKLRANPENAVGVLTMAEEVRVLSTMTQENSKLFMKLHSIEPKGQCQFLTAIKVAHLALKHRQNRNHRMRIVYFVGSPMAGVDQNELVKLSKKLKKEKVQMDVICFGDPDTDNATILNPIIEVLNGKDGTGGSNLITVGPGSKLTEVIAASAIIRGEDGAGGPAVGAMGGFDGGFDADDDPDLALALRVSLEEQRAREQSNTGEEGGGAAAEVAAAAAPVDIMDMDMGAMTEEQQLEWALRMSMQDSAPAVGGGGSAAGPTPMEQDGEQAPADDLDQLMNDPAVFQQIIDELPGTEEKKEDDKTN</sequence>
<dbReference type="Pfam" id="PF02809">
    <property type="entry name" value="UIM"/>
    <property type="match status" value="2"/>
</dbReference>
<dbReference type="InterPro" id="IPR027040">
    <property type="entry name" value="PSMD4"/>
</dbReference>
<evidence type="ECO:0000256" key="1">
    <source>
        <dbReference type="ARBA" id="ARBA00005574"/>
    </source>
</evidence>
<proteinExistence type="inferred from homology"/>
<keyword evidence="3" id="KW-0647">Proteasome</keyword>
<evidence type="ECO:0000256" key="2">
    <source>
        <dbReference type="ARBA" id="ARBA00014934"/>
    </source>
</evidence>
<dbReference type="GO" id="GO:0031593">
    <property type="term" value="F:polyubiquitin modification-dependent protein binding"/>
    <property type="evidence" value="ECO:0000318"/>
    <property type="project" value="GO_Central"/>
</dbReference>
<organism evidence="6 7">
    <name type="scientific">Pristionchus pacificus</name>
    <name type="common">Parasitic nematode worm</name>
    <dbReference type="NCBI Taxonomy" id="54126"/>
    <lineage>
        <taxon>Eukaryota</taxon>
        <taxon>Metazoa</taxon>
        <taxon>Ecdysozoa</taxon>
        <taxon>Nematoda</taxon>
        <taxon>Chromadorea</taxon>
        <taxon>Rhabditida</taxon>
        <taxon>Rhabditina</taxon>
        <taxon>Diplogasteromorpha</taxon>
        <taxon>Diplogasteroidea</taxon>
        <taxon>Neodiplogasteridae</taxon>
        <taxon>Pristionchus</taxon>
    </lineage>
</organism>
<dbReference type="PANTHER" id="PTHR10223:SF0">
    <property type="entry name" value="26S PROTEASOME NON-ATPASE REGULATORY SUBUNIT 4"/>
    <property type="match status" value="1"/>
</dbReference>
<dbReference type="AlphaFoldDB" id="A0A8R1UGN5"/>
<comment type="similarity">
    <text evidence="1">Belongs to the proteasome subunit S5A family.</text>
</comment>